<keyword evidence="8" id="KW-0539">Nucleus</keyword>
<dbReference type="SMART" id="SM00401">
    <property type="entry name" value="ZnF_GATA"/>
    <property type="match status" value="1"/>
</dbReference>
<protein>
    <recommendedName>
        <fullName evidence="11">GATA-type domain-containing protein</fullName>
    </recommendedName>
</protein>
<evidence type="ECO:0000259" key="11">
    <source>
        <dbReference type="PROSITE" id="PS50114"/>
    </source>
</evidence>
<organism evidence="12 13">
    <name type="scientific">Hymenolepis diminuta</name>
    <name type="common">Rat tapeworm</name>
    <dbReference type="NCBI Taxonomy" id="6216"/>
    <lineage>
        <taxon>Eukaryota</taxon>
        <taxon>Metazoa</taxon>
        <taxon>Spiralia</taxon>
        <taxon>Lophotrochozoa</taxon>
        <taxon>Platyhelminthes</taxon>
        <taxon>Cestoda</taxon>
        <taxon>Eucestoda</taxon>
        <taxon>Cyclophyllidea</taxon>
        <taxon>Hymenolepididae</taxon>
        <taxon>Hymenolepis</taxon>
    </lineage>
</organism>
<evidence type="ECO:0000256" key="3">
    <source>
        <dbReference type="ARBA" id="ARBA00022771"/>
    </source>
</evidence>
<evidence type="ECO:0000313" key="13">
    <source>
        <dbReference type="Proteomes" id="UP000321570"/>
    </source>
</evidence>
<dbReference type="InterPro" id="IPR000679">
    <property type="entry name" value="Znf_GATA"/>
</dbReference>
<dbReference type="FunFam" id="3.30.50.10:FF:000032">
    <property type="entry name" value="Transcription factor GATA-3"/>
    <property type="match status" value="1"/>
</dbReference>
<dbReference type="PANTHER" id="PTHR10071:SF281">
    <property type="entry name" value="BOX A-BINDING FACTOR-RELATED"/>
    <property type="match status" value="1"/>
</dbReference>
<dbReference type="InterPro" id="IPR039355">
    <property type="entry name" value="Transcription_factor_GATA"/>
</dbReference>
<dbReference type="CDD" id="cd00202">
    <property type="entry name" value="ZnF_GATA"/>
    <property type="match status" value="1"/>
</dbReference>
<dbReference type="GO" id="GO:0000122">
    <property type="term" value="P:negative regulation of transcription by RNA polymerase II"/>
    <property type="evidence" value="ECO:0007669"/>
    <property type="project" value="TreeGrafter"/>
</dbReference>
<feature type="region of interest" description="Disordered" evidence="10">
    <location>
        <begin position="279"/>
        <end position="315"/>
    </location>
</feature>
<dbReference type="GO" id="GO:0045944">
    <property type="term" value="P:positive regulation of transcription by RNA polymerase II"/>
    <property type="evidence" value="ECO:0007669"/>
    <property type="project" value="TreeGrafter"/>
</dbReference>
<evidence type="ECO:0000256" key="9">
    <source>
        <dbReference type="PROSITE-ProRule" id="PRU00094"/>
    </source>
</evidence>
<evidence type="ECO:0000313" key="12">
    <source>
        <dbReference type="EMBL" id="VUZ43538.1"/>
    </source>
</evidence>
<dbReference type="GO" id="GO:0005634">
    <property type="term" value="C:nucleus"/>
    <property type="evidence" value="ECO:0007669"/>
    <property type="project" value="UniProtKB-SubCell"/>
</dbReference>
<dbReference type="EMBL" id="CABIJS010000111">
    <property type="protein sequence ID" value="VUZ43538.1"/>
    <property type="molecule type" value="Genomic_DNA"/>
</dbReference>
<dbReference type="PROSITE" id="PS00344">
    <property type="entry name" value="GATA_ZN_FINGER_1"/>
    <property type="match status" value="1"/>
</dbReference>
<keyword evidence="7" id="KW-0804">Transcription</keyword>
<reference evidence="12 13" key="1">
    <citation type="submission" date="2019-07" db="EMBL/GenBank/DDBJ databases">
        <authorList>
            <person name="Jastrzebski P J."/>
            <person name="Paukszto L."/>
            <person name="Jastrzebski P J."/>
        </authorList>
    </citation>
    <scope>NUCLEOTIDE SEQUENCE [LARGE SCALE GENOMIC DNA]</scope>
    <source>
        <strain evidence="12 13">WMS-il1</strain>
    </source>
</reference>
<dbReference type="Proteomes" id="UP000321570">
    <property type="component" value="Unassembled WGS sequence"/>
</dbReference>
<sequence length="366" mass="41877">MATAPSFNEYESPLFPNYGDSYSDVNEYSCTSIQDYHGSGKNCFEYSNHEGLESNGSNNCNWVGTKYATSYEALPQHPQTQTTECAGCGTTDFSNRFWVAQSVPGVALCEACQFQQQQSQVHPNQIHNSHYPSISQCERWEAQVFPTNHEALMPPNESHLPRWRQFNEKDLEEDVRKSTECWCQERSTLNQRDGSRDTGTPPFLLWPVSNKPLKQDLSAWELLGMLAYSCRKSERVTMCANCQTSATTLWRRNAEGEPVCNACGLYFKLHKVNRPLSMKKEAIQKRKRGKKRCDKPEAGKQPPAQVKFHQNRETNRGFAVATPIRGHQEIDNRLFLGPYQSRQINSDCNEEDVYRLQDYINSTTTN</sequence>
<accession>A0A564Y9V1</accession>
<feature type="domain" description="GATA-type" evidence="11">
    <location>
        <begin position="239"/>
        <end position="286"/>
    </location>
</feature>
<comment type="subcellular location">
    <subcellularLocation>
        <location evidence="1">Nucleus</location>
    </subcellularLocation>
</comment>
<dbReference type="SUPFAM" id="SSF57716">
    <property type="entry name" value="Glucocorticoid receptor-like (DNA-binding domain)"/>
    <property type="match status" value="1"/>
</dbReference>
<dbReference type="GO" id="GO:0045165">
    <property type="term" value="P:cell fate commitment"/>
    <property type="evidence" value="ECO:0007669"/>
    <property type="project" value="TreeGrafter"/>
</dbReference>
<name>A0A564Y9V1_HYMDI</name>
<dbReference type="AlphaFoldDB" id="A0A564Y9V1"/>
<gene>
    <name evidence="12" type="ORF">WMSIL1_LOCUS3571</name>
</gene>
<dbReference type="GO" id="GO:0000981">
    <property type="term" value="F:DNA-binding transcription factor activity, RNA polymerase II-specific"/>
    <property type="evidence" value="ECO:0007669"/>
    <property type="project" value="TreeGrafter"/>
</dbReference>
<dbReference type="PROSITE" id="PS50114">
    <property type="entry name" value="GATA_ZN_FINGER_2"/>
    <property type="match status" value="1"/>
</dbReference>
<proteinExistence type="predicted"/>
<dbReference type="InterPro" id="IPR013088">
    <property type="entry name" value="Znf_NHR/GATA"/>
</dbReference>
<dbReference type="Pfam" id="PF00320">
    <property type="entry name" value="GATA"/>
    <property type="match status" value="1"/>
</dbReference>
<dbReference type="GO" id="GO:0008270">
    <property type="term" value="F:zinc ion binding"/>
    <property type="evidence" value="ECO:0007669"/>
    <property type="project" value="UniProtKB-KW"/>
</dbReference>
<keyword evidence="2" id="KW-0479">Metal-binding</keyword>
<dbReference type="GO" id="GO:0000978">
    <property type="term" value="F:RNA polymerase II cis-regulatory region sequence-specific DNA binding"/>
    <property type="evidence" value="ECO:0007669"/>
    <property type="project" value="TreeGrafter"/>
</dbReference>
<evidence type="ECO:0000256" key="2">
    <source>
        <dbReference type="ARBA" id="ARBA00022723"/>
    </source>
</evidence>
<evidence type="ECO:0000256" key="10">
    <source>
        <dbReference type="SAM" id="MobiDB-lite"/>
    </source>
</evidence>
<dbReference type="PANTHER" id="PTHR10071">
    <property type="entry name" value="TRANSCRIPTION FACTOR GATA FAMILY MEMBER"/>
    <property type="match status" value="1"/>
</dbReference>
<keyword evidence="13" id="KW-1185">Reference proteome</keyword>
<keyword evidence="3 9" id="KW-0863">Zinc-finger</keyword>
<evidence type="ECO:0000256" key="5">
    <source>
        <dbReference type="ARBA" id="ARBA00023015"/>
    </source>
</evidence>
<dbReference type="Gene3D" id="3.30.50.10">
    <property type="entry name" value="Erythroid Transcription Factor GATA-1, subunit A"/>
    <property type="match status" value="1"/>
</dbReference>
<evidence type="ECO:0000256" key="8">
    <source>
        <dbReference type="ARBA" id="ARBA00023242"/>
    </source>
</evidence>
<evidence type="ECO:0000256" key="6">
    <source>
        <dbReference type="ARBA" id="ARBA00023125"/>
    </source>
</evidence>
<evidence type="ECO:0000256" key="7">
    <source>
        <dbReference type="ARBA" id="ARBA00023163"/>
    </source>
</evidence>
<keyword evidence="4" id="KW-0862">Zinc</keyword>
<keyword evidence="5" id="KW-0805">Transcription regulation</keyword>
<evidence type="ECO:0000256" key="1">
    <source>
        <dbReference type="ARBA" id="ARBA00004123"/>
    </source>
</evidence>
<evidence type="ECO:0000256" key="4">
    <source>
        <dbReference type="ARBA" id="ARBA00022833"/>
    </source>
</evidence>
<keyword evidence="6" id="KW-0238">DNA-binding</keyword>
<dbReference type="PRINTS" id="PR00619">
    <property type="entry name" value="GATAZNFINGER"/>
</dbReference>